<sequence length="223" mass="25166">MNKESVKCFLFAKPVILVFFSLLFGTIFTIESKAQEKQILQFSGVVVGEDSVSGVPGVHIYVPKARRGTSTNFYGYFSMPVLAGDSIIISAVGYQRQSYIVAQSQKEDITEIFELKLDTTYLEEVEIFPFPTEKEFKEAVLALKLPSEDLNDDGLSAEVLSEMAATLPLDGQEGYYNFVNQQFYSTHNRYTYQPNALGALLNPFAWSQFIKSIKRGDFKKKKK</sequence>
<evidence type="ECO:0000256" key="1">
    <source>
        <dbReference type="SAM" id="Phobius"/>
    </source>
</evidence>
<comment type="caution">
    <text evidence="2">The sequence shown here is derived from an EMBL/GenBank/DDBJ whole genome shotgun (WGS) entry which is preliminary data.</text>
</comment>
<proteinExistence type="predicted"/>
<keyword evidence="3" id="KW-1185">Reference proteome</keyword>
<keyword evidence="1" id="KW-1133">Transmembrane helix</keyword>
<feature type="transmembrane region" description="Helical" evidence="1">
    <location>
        <begin position="12"/>
        <end position="30"/>
    </location>
</feature>
<protein>
    <submittedName>
        <fullName evidence="2">Carboxypeptidase-like regulatory domain-containing protein</fullName>
    </submittedName>
</protein>
<dbReference type="RefSeq" id="WP_346753309.1">
    <property type="nucleotide sequence ID" value="NZ_JAUJEA010000007.1"/>
</dbReference>
<organism evidence="2 3">
    <name type="scientific">Splendidivirga corallicola</name>
    <dbReference type="NCBI Taxonomy" id="3051826"/>
    <lineage>
        <taxon>Bacteria</taxon>
        <taxon>Pseudomonadati</taxon>
        <taxon>Bacteroidota</taxon>
        <taxon>Cytophagia</taxon>
        <taxon>Cytophagales</taxon>
        <taxon>Splendidivirgaceae</taxon>
        <taxon>Splendidivirga</taxon>
    </lineage>
</organism>
<keyword evidence="1" id="KW-0472">Membrane</keyword>
<evidence type="ECO:0000313" key="2">
    <source>
        <dbReference type="EMBL" id="MDN5203284.1"/>
    </source>
</evidence>
<dbReference type="EMBL" id="JAUJEA010000007">
    <property type="protein sequence ID" value="MDN5203284.1"/>
    <property type="molecule type" value="Genomic_DNA"/>
</dbReference>
<reference evidence="2" key="1">
    <citation type="submission" date="2023-06" db="EMBL/GenBank/DDBJ databases">
        <title>Genomic of Parafulvivirga corallium.</title>
        <authorList>
            <person name="Wang G."/>
        </authorList>
    </citation>
    <scope>NUCLEOTIDE SEQUENCE</scope>
    <source>
        <strain evidence="2">BMA10</strain>
    </source>
</reference>
<dbReference type="InterPro" id="IPR008969">
    <property type="entry name" value="CarboxyPept-like_regulatory"/>
</dbReference>
<dbReference type="Proteomes" id="UP001172082">
    <property type="component" value="Unassembled WGS sequence"/>
</dbReference>
<dbReference type="SUPFAM" id="SSF49464">
    <property type="entry name" value="Carboxypeptidase regulatory domain-like"/>
    <property type="match status" value="1"/>
</dbReference>
<dbReference type="Pfam" id="PF13715">
    <property type="entry name" value="CarbopepD_reg_2"/>
    <property type="match status" value="1"/>
</dbReference>
<evidence type="ECO:0000313" key="3">
    <source>
        <dbReference type="Proteomes" id="UP001172082"/>
    </source>
</evidence>
<gene>
    <name evidence="2" type="ORF">QQ008_17985</name>
</gene>
<keyword evidence="1" id="KW-0812">Transmembrane</keyword>
<accession>A0ABT8KRC2</accession>
<feature type="transmembrane region" description="Helical" evidence="1">
    <location>
        <begin position="73"/>
        <end position="94"/>
    </location>
</feature>
<name>A0ABT8KRC2_9BACT</name>